<reference evidence="1" key="1">
    <citation type="journal article" date="2020" name="J. Eukaryot. Microbiol.">
        <title>De novo Sequencing, Assembly and Annotation of the Transcriptome for the Free-Living Testate Amoeba Arcella intermedia.</title>
        <authorList>
            <person name="Ribeiro G.M."/>
            <person name="Porfirio-Sousa A.L."/>
            <person name="Maurer-Alcala X.X."/>
            <person name="Katz L.A."/>
            <person name="Lahr D.J.G."/>
        </authorList>
    </citation>
    <scope>NUCLEOTIDE SEQUENCE</scope>
</reference>
<accession>A0A6B2LV02</accession>
<dbReference type="EMBL" id="GIBP01011407">
    <property type="protein sequence ID" value="NDV40376.1"/>
    <property type="molecule type" value="Transcribed_RNA"/>
</dbReference>
<name>A0A6B2LV02_9EUKA</name>
<protein>
    <submittedName>
        <fullName evidence="1">Uncharacterized protein</fullName>
    </submittedName>
</protein>
<proteinExistence type="predicted"/>
<evidence type="ECO:0000313" key="1">
    <source>
        <dbReference type="EMBL" id="NDV40376.1"/>
    </source>
</evidence>
<organism evidence="1">
    <name type="scientific">Arcella intermedia</name>
    <dbReference type="NCBI Taxonomy" id="1963864"/>
    <lineage>
        <taxon>Eukaryota</taxon>
        <taxon>Amoebozoa</taxon>
        <taxon>Tubulinea</taxon>
        <taxon>Elardia</taxon>
        <taxon>Arcellinida</taxon>
        <taxon>Sphaerothecina</taxon>
        <taxon>Arcellidae</taxon>
        <taxon>Arcella</taxon>
    </lineage>
</organism>
<dbReference type="AlphaFoldDB" id="A0A6B2LV02"/>
<sequence>MVPIVELIQQMGHLHSLFPELMSPHNSNLALLQTLKPLQLKQHVVGPNPTLFQPRQHCSISYHHGTDQNFSTF</sequence>